<dbReference type="HOGENOM" id="CLU_153606_0_0_1"/>
<dbReference type="InterPro" id="IPR035974">
    <property type="entry name" value="Rap/Ran-GAP_sf"/>
</dbReference>
<dbReference type="SUPFAM" id="SSF111347">
    <property type="entry name" value="Rap/Ran-GAP"/>
    <property type="match status" value="1"/>
</dbReference>
<dbReference type="EMBL" id="DS469638">
    <property type="protein sequence ID" value="EDO37811.1"/>
    <property type="molecule type" value="Genomic_DNA"/>
</dbReference>
<accession>A7SEL9</accession>
<proteinExistence type="predicted"/>
<keyword evidence="4" id="KW-1185">Reference proteome</keyword>
<dbReference type="KEGG" id="nve:5509351"/>
<dbReference type="PANTHER" id="PTHR15711">
    <property type="entry name" value="RAP GTPASE-ACTIVATING PROTEIN"/>
    <property type="match status" value="1"/>
</dbReference>
<organism evidence="3 4">
    <name type="scientific">Nematostella vectensis</name>
    <name type="common">Starlet sea anemone</name>
    <dbReference type="NCBI Taxonomy" id="45351"/>
    <lineage>
        <taxon>Eukaryota</taxon>
        <taxon>Metazoa</taxon>
        <taxon>Cnidaria</taxon>
        <taxon>Anthozoa</taxon>
        <taxon>Hexacorallia</taxon>
        <taxon>Actiniaria</taxon>
        <taxon>Edwardsiidae</taxon>
        <taxon>Nematostella</taxon>
    </lineage>
</organism>
<dbReference type="eggNOG" id="KOG3686">
    <property type="taxonomic scope" value="Eukaryota"/>
</dbReference>
<dbReference type="Proteomes" id="UP000001593">
    <property type="component" value="Unassembled WGS sequence"/>
</dbReference>
<dbReference type="InterPro" id="IPR050989">
    <property type="entry name" value="Rap1_Ran_GAP"/>
</dbReference>
<dbReference type="InParanoid" id="A7SEL9"/>
<dbReference type="GO" id="GO:0051056">
    <property type="term" value="P:regulation of small GTPase mediated signal transduction"/>
    <property type="evidence" value="ECO:0007669"/>
    <property type="project" value="InterPro"/>
</dbReference>
<name>A7SEL9_NEMVE</name>
<feature type="non-terminal residue" evidence="3">
    <location>
        <position position="1"/>
    </location>
</feature>
<dbReference type="Gene3D" id="3.40.50.11210">
    <property type="entry name" value="Rap/Ran-GAP"/>
    <property type="match status" value="1"/>
</dbReference>
<reference evidence="3 4" key="1">
    <citation type="journal article" date="2007" name="Science">
        <title>Sea anemone genome reveals ancestral eumetazoan gene repertoire and genomic organization.</title>
        <authorList>
            <person name="Putnam N.H."/>
            <person name="Srivastava M."/>
            <person name="Hellsten U."/>
            <person name="Dirks B."/>
            <person name="Chapman J."/>
            <person name="Salamov A."/>
            <person name="Terry A."/>
            <person name="Shapiro H."/>
            <person name="Lindquist E."/>
            <person name="Kapitonov V.V."/>
            <person name="Jurka J."/>
            <person name="Genikhovich G."/>
            <person name="Grigoriev I.V."/>
            <person name="Lucas S.M."/>
            <person name="Steele R.E."/>
            <person name="Finnerty J.R."/>
            <person name="Technau U."/>
            <person name="Martindale M.Q."/>
            <person name="Rokhsar D.S."/>
        </authorList>
    </citation>
    <scope>NUCLEOTIDE SEQUENCE [LARGE SCALE GENOMIC DNA]</scope>
    <source>
        <strain evidence="4">CH2 X CH6</strain>
    </source>
</reference>
<dbReference type="PROSITE" id="PS50085">
    <property type="entry name" value="RAPGAP"/>
    <property type="match status" value="1"/>
</dbReference>
<dbReference type="PhylomeDB" id="A7SEL9"/>
<dbReference type="AlphaFoldDB" id="A7SEL9"/>
<dbReference type="PANTHER" id="PTHR15711:SF32">
    <property type="entry name" value="RAP GTPASE ACTIVATING PROTEIN 1, ISOFORM H"/>
    <property type="match status" value="1"/>
</dbReference>
<evidence type="ECO:0000313" key="3">
    <source>
        <dbReference type="EMBL" id="EDO37811.1"/>
    </source>
</evidence>
<dbReference type="OMA" id="HTEHNNK"/>
<evidence type="ECO:0000256" key="1">
    <source>
        <dbReference type="ARBA" id="ARBA00022468"/>
    </source>
</evidence>
<keyword evidence="1" id="KW-0343">GTPase activation</keyword>
<gene>
    <name evidence="3" type="ORF">NEMVEDRAFT_v1g115467</name>
</gene>
<dbReference type="GO" id="GO:0005096">
    <property type="term" value="F:GTPase activator activity"/>
    <property type="evidence" value="ECO:0007669"/>
    <property type="project" value="UniProtKB-KW"/>
</dbReference>
<feature type="non-terminal residue" evidence="3">
    <location>
        <position position="139"/>
    </location>
</feature>
<evidence type="ECO:0000259" key="2">
    <source>
        <dbReference type="PROSITE" id="PS50085"/>
    </source>
</evidence>
<feature type="domain" description="Rap-GAP" evidence="2">
    <location>
        <begin position="6"/>
        <end position="139"/>
    </location>
</feature>
<dbReference type="InterPro" id="IPR000331">
    <property type="entry name" value="Rap/Ran_GAP_dom"/>
</dbReference>
<sequence>QASDMIVKYDEHSASRAFKFGIIYQKFGQISEEEYFCNKHHSPAMDEFLQMLGHRVRLQDFNGYNGGLDVKYGQTGESSVHTEHNNKEVMFHVSTLLPFSNGDTQQVQRKRHIGNDIVCIVFQDDNTPFSPTSIRSHFL</sequence>
<dbReference type="Pfam" id="PF02145">
    <property type="entry name" value="Rap_GAP"/>
    <property type="match status" value="1"/>
</dbReference>
<protein>
    <recommendedName>
        <fullName evidence="2">Rap-GAP domain-containing protein</fullName>
    </recommendedName>
</protein>
<dbReference type="STRING" id="45351.A7SEL9"/>
<evidence type="ECO:0000313" key="4">
    <source>
        <dbReference type="Proteomes" id="UP000001593"/>
    </source>
</evidence>